<gene>
    <name evidence="1" type="ORF">O181_020699</name>
</gene>
<reference evidence="1" key="1">
    <citation type="submission" date="2021-03" db="EMBL/GenBank/DDBJ databases">
        <title>Draft genome sequence of rust myrtle Austropuccinia psidii MF-1, a brazilian biotype.</title>
        <authorList>
            <person name="Quecine M.C."/>
            <person name="Pachon D.M.R."/>
            <person name="Bonatelli M.L."/>
            <person name="Correr F.H."/>
            <person name="Franceschini L.M."/>
            <person name="Leite T.F."/>
            <person name="Margarido G.R.A."/>
            <person name="Almeida C.A."/>
            <person name="Ferrarezi J.A."/>
            <person name="Labate C.A."/>
        </authorList>
    </citation>
    <scope>NUCLEOTIDE SEQUENCE</scope>
    <source>
        <strain evidence="1">MF-1</strain>
    </source>
</reference>
<proteinExistence type="predicted"/>
<sequence>MSTPRNYSMHICMSQHCSSQTHSSPEDDRQGVAFTPFQYKQHIKNLKSAIEPKSLPNIPTSESGSECLQLILDQIFPADYSQFTQFTLSTPPGVNLNPQKQYSSSQNLPPKALGMIISAILSLSSGGHPTPTFHVPQDFSTRFEYLQLEPPIENYICCSQCFFFNGLTESVTSYQPHCQRHDDPNDHDPPYTQFLGRFINSFERRTQNTTNMKQKFIPTKHLIYQQLKNWLSRFLQRVGILEILNQH</sequence>
<dbReference type="EMBL" id="AVOT02006197">
    <property type="protein sequence ID" value="MBW0480984.1"/>
    <property type="molecule type" value="Genomic_DNA"/>
</dbReference>
<protein>
    <submittedName>
        <fullName evidence="1">Uncharacterized protein</fullName>
    </submittedName>
</protein>
<evidence type="ECO:0000313" key="2">
    <source>
        <dbReference type="Proteomes" id="UP000765509"/>
    </source>
</evidence>
<evidence type="ECO:0000313" key="1">
    <source>
        <dbReference type="EMBL" id="MBW0480984.1"/>
    </source>
</evidence>
<dbReference type="AlphaFoldDB" id="A0A9Q3GVY7"/>
<keyword evidence="2" id="KW-1185">Reference proteome</keyword>
<dbReference type="Proteomes" id="UP000765509">
    <property type="component" value="Unassembled WGS sequence"/>
</dbReference>
<name>A0A9Q3GVY7_9BASI</name>
<organism evidence="1 2">
    <name type="scientific">Austropuccinia psidii MF-1</name>
    <dbReference type="NCBI Taxonomy" id="1389203"/>
    <lineage>
        <taxon>Eukaryota</taxon>
        <taxon>Fungi</taxon>
        <taxon>Dikarya</taxon>
        <taxon>Basidiomycota</taxon>
        <taxon>Pucciniomycotina</taxon>
        <taxon>Pucciniomycetes</taxon>
        <taxon>Pucciniales</taxon>
        <taxon>Sphaerophragmiaceae</taxon>
        <taxon>Austropuccinia</taxon>
    </lineage>
</organism>
<comment type="caution">
    <text evidence="1">The sequence shown here is derived from an EMBL/GenBank/DDBJ whole genome shotgun (WGS) entry which is preliminary data.</text>
</comment>
<accession>A0A9Q3GVY7</accession>